<feature type="signal peptide" evidence="1">
    <location>
        <begin position="1"/>
        <end position="22"/>
    </location>
</feature>
<organism evidence="2 3">
    <name type="scientific">Gaetbulibacter aquiaggeris</name>
    <dbReference type="NCBI Taxonomy" id="1735373"/>
    <lineage>
        <taxon>Bacteria</taxon>
        <taxon>Pseudomonadati</taxon>
        <taxon>Bacteroidota</taxon>
        <taxon>Flavobacteriia</taxon>
        <taxon>Flavobacteriales</taxon>
        <taxon>Flavobacteriaceae</taxon>
        <taxon>Gaetbulibacter</taxon>
    </lineage>
</organism>
<feature type="chain" id="PRO_5046481075" evidence="1">
    <location>
        <begin position="23"/>
        <end position="228"/>
    </location>
</feature>
<name>A0ABW7MRT1_9FLAO</name>
<sequence length="228" mass="25737">MTTLFKRTFLFILFLIPICLFAQNDSIVNEKLPANAEKLELIFKYSSITLLNTNTTKVTVNPYGDGKIKKKSGSQSTTKVLGITYVESKYKFLIDFSNVYNGSSNLTGTKKTSDVLETTEATITTNLETSKTWNFYLKIDKIDFFNLDKGRLTDGERTIKIIRSKIIRLQNIEELSDLNPETLFYEFIEDGVSLGAVTFEGQSTIWLKPDLDETTKLLVCTAMLSIAS</sequence>
<protein>
    <submittedName>
        <fullName evidence="2">Uncharacterized protein</fullName>
    </submittedName>
</protein>
<reference evidence="2 3" key="1">
    <citation type="submission" date="2024-02" db="EMBL/GenBank/DDBJ databases">
        <title>A Gaetbulibacter species isolated from tidal flats and genomic insights of their niches.</title>
        <authorList>
            <person name="Ye Y."/>
        </authorList>
    </citation>
    <scope>NUCLEOTIDE SEQUENCE [LARGE SCALE GENOMIC DNA]</scope>
    <source>
        <strain evidence="2 3">KEM-8</strain>
    </source>
</reference>
<dbReference type="EMBL" id="JBAWKC010000004">
    <property type="protein sequence ID" value="MFH6769548.1"/>
    <property type="molecule type" value="Genomic_DNA"/>
</dbReference>
<keyword evidence="1" id="KW-0732">Signal</keyword>
<proteinExistence type="predicted"/>
<evidence type="ECO:0000313" key="2">
    <source>
        <dbReference type="EMBL" id="MFH6769548.1"/>
    </source>
</evidence>
<evidence type="ECO:0000256" key="1">
    <source>
        <dbReference type="SAM" id="SignalP"/>
    </source>
</evidence>
<dbReference type="RefSeq" id="WP_395438777.1">
    <property type="nucleotide sequence ID" value="NZ_JBAWKC010000004.1"/>
</dbReference>
<keyword evidence="3" id="KW-1185">Reference proteome</keyword>
<accession>A0ABW7MRT1</accession>
<evidence type="ECO:0000313" key="3">
    <source>
        <dbReference type="Proteomes" id="UP001610104"/>
    </source>
</evidence>
<dbReference type="Proteomes" id="UP001610104">
    <property type="component" value="Unassembled WGS sequence"/>
</dbReference>
<comment type="caution">
    <text evidence="2">The sequence shown here is derived from an EMBL/GenBank/DDBJ whole genome shotgun (WGS) entry which is preliminary data.</text>
</comment>
<gene>
    <name evidence="2" type="ORF">V8G56_12425</name>
</gene>